<reference evidence="1 2" key="1">
    <citation type="submission" date="2018-03" db="EMBL/GenBank/DDBJ databases">
        <title>Neisseria weixii sp. nov., isolated from the intestinal contents of Tibetan Plateau pika (Ochotona curzoniae) in Yushu, Qinghai Province, China.</title>
        <authorList>
            <person name="Gui Z."/>
        </authorList>
    </citation>
    <scope>NUCLEOTIDE SEQUENCE [LARGE SCALE GENOMIC DNA]</scope>
    <source>
        <strain evidence="1 2">ATCC 51483</strain>
    </source>
</reference>
<sequence length="42" mass="4750">MSRQDSGKNLHILDRLGGWPGALISCAVYKHKTSKTCFIRIF</sequence>
<keyword evidence="2" id="KW-1185">Reference proteome</keyword>
<dbReference type="PROSITE" id="PS51257">
    <property type="entry name" value="PROKAR_LIPOPROTEIN"/>
    <property type="match status" value="1"/>
</dbReference>
<dbReference type="AlphaFoldDB" id="A0A2P7U1H6"/>
<accession>A0A2P7U1H6</accession>
<dbReference type="InterPro" id="IPR010718">
    <property type="entry name" value="DUF1294"/>
</dbReference>
<evidence type="ECO:0000313" key="1">
    <source>
        <dbReference type="EMBL" id="PSJ80785.1"/>
    </source>
</evidence>
<dbReference type="Pfam" id="PF06961">
    <property type="entry name" value="DUF1294"/>
    <property type="match status" value="1"/>
</dbReference>
<comment type="caution">
    <text evidence="1">The sequence shown here is derived from an EMBL/GenBank/DDBJ whole genome shotgun (WGS) entry which is preliminary data.</text>
</comment>
<protein>
    <submittedName>
        <fullName evidence="1">Uncharacterized protein</fullName>
    </submittedName>
</protein>
<organism evidence="1 2">
    <name type="scientific">Neisseria iguanae</name>
    <dbReference type="NCBI Taxonomy" id="90242"/>
    <lineage>
        <taxon>Bacteria</taxon>
        <taxon>Pseudomonadati</taxon>
        <taxon>Pseudomonadota</taxon>
        <taxon>Betaproteobacteria</taxon>
        <taxon>Neisseriales</taxon>
        <taxon>Neisseriaceae</taxon>
        <taxon>Neisseria</taxon>
    </lineage>
</organism>
<evidence type="ECO:0000313" key="2">
    <source>
        <dbReference type="Proteomes" id="UP000241868"/>
    </source>
</evidence>
<gene>
    <name evidence="1" type="ORF">C7N83_04240</name>
</gene>
<dbReference type="OrthoDB" id="72963at2"/>
<name>A0A2P7U1H6_9NEIS</name>
<dbReference type="Proteomes" id="UP000241868">
    <property type="component" value="Unassembled WGS sequence"/>
</dbReference>
<dbReference type="EMBL" id="PXYY01000016">
    <property type="protein sequence ID" value="PSJ80785.1"/>
    <property type="molecule type" value="Genomic_DNA"/>
</dbReference>
<proteinExistence type="predicted"/>